<sequence length="264" mass="30002">MTSLTKNLISIALTLLLPLISCSKKTELAEINREIPGKGNPDPEDQIRSLIPLLISEKNYTMKLYYTTARHLRAVSYAGDSTAISYNSKLLAKEISHFRDGVLKEQAIFVLNTTGSPQTMEHYTVQKNARIFKANTQLDYDSQQRLTEVTQVDAAKKLLSRMTFKYAEDGSFQISSYPGNTVLYFNDLEGNPLFKEVKNAWIFGLEGLHPFFFSNSANWGGKENKDPYDITYSYNRSLFPQTIQWKSGTQTTTLKVTFSEIYPE</sequence>
<evidence type="ECO:0000313" key="1">
    <source>
        <dbReference type="EMBL" id="KEQ30663.1"/>
    </source>
</evidence>
<organism evidence="1 2">
    <name type="scientific">Pedobacter antarcticus 4BY</name>
    <dbReference type="NCBI Taxonomy" id="1358423"/>
    <lineage>
        <taxon>Bacteria</taxon>
        <taxon>Pseudomonadati</taxon>
        <taxon>Bacteroidota</taxon>
        <taxon>Sphingobacteriia</taxon>
        <taxon>Sphingobacteriales</taxon>
        <taxon>Sphingobacteriaceae</taxon>
        <taxon>Pedobacter</taxon>
    </lineage>
</organism>
<gene>
    <name evidence="1" type="ORF">N180_05445</name>
</gene>
<protein>
    <recommendedName>
        <fullName evidence="3">DUF4595 domain-containing protein</fullName>
    </recommendedName>
</protein>
<comment type="caution">
    <text evidence="1">The sequence shown here is derived from an EMBL/GenBank/DDBJ whole genome shotgun (WGS) entry which is preliminary data.</text>
</comment>
<dbReference type="RefSeq" id="WP_037439440.1">
    <property type="nucleotide sequence ID" value="NZ_JNFF01000033.1"/>
</dbReference>
<dbReference type="AlphaFoldDB" id="A0A081PIZ0"/>
<proteinExistence type="predicted"/>
<name>A0A081PIZ0_9SPHI</name>
<dbReference type="Proteomes" id="UP000028007">
    <property type="component" value="Unassembled WGS sequence"/>
</dbReference>
<reference evidence="1 2" key="1">
    <citation type="journal article" date="1992" name="Int. J. Syst. Bacteriol.">
        <title>Sphingobacterium antarcticus sp. nov. a Psychrotrophic Bacterium from the Soils of Schirmacher Oasis, Antarctica.</title>
        <authorList>
            <person name="Shivaji S."/>
            <person name="Ray M.K."/>
            <person name="Rao N.S."/>
            <person name="Saiserr L."/>
            <person name="Jagannadham M.V."/>
            <person name="Kumar G.S."/>
            <person name="Reddy G."/>
            <person name="Bhargava P.M."/>
        </authorList>
    </citation>
    <scope>NUCLEOTIDE SEQUENCE [LARGE SCALE GENOMIC DNA]</scope>
    <source>
        <strain evidence="1 2">4BY</strain>
    </source>
</reference>
<evidence type="ECO:0008006" key="3">
    <source>
        <dbReference type="Google" id="ProtNLM"/>
    </source>
</evidence>
<evidence type="ECO:0000313" key="2">
    <source>
        <dbReference type="Proteomes" id="UP000028007"/>
    </source>
</evidence>
<accession>A0A081PIZ0</accession>
<keyword evidence="2" id="KW-1185">Reference proteome</keyword>
<dbReference type="EMBL" id="JNFF01000033">
    <property type="protein sequence ID" value="KEQ30663.1"/>
    <property type="molecule type" value="Genomic_DNA"/>
</dbReference>